<feature type="region of interest" description="Disordered" evidence="1">
    <location>
        <begin position="24"/>
        <end position="68"/>
    </location>
</feature>
<accession>A0A3N4HSR4</accession>
<organism evidence="2 3">
    <name type="scientific">Ascobolus immersus RN42</name>
    <dbReference type="NCBI Taxonomy" id="1160509"/>
    <lineage>
        <taxon>Eukaryota</taxon>
        <taxon>Fungi</taxon>
        <taxon>Dikarya</taxon>
        <taxon>Ascomycota</taxon>
        <taxon>Pezizomycotina</taxon>
        <taxon>Pezizomycetes</taxon>
        <taxon>Pezizales</taxon>
        <taxon>Ascobolaceae</taxon>
        <taxon>Ascobolus</taxon>
    </lineage>
</organism>
<proteinExistence type="predicted"/>
<dbReference type="Proteomes" id="UP000275078">
    <property type="component" value="Unassembled WGS sequence"/>
</dbReference>
<evidence type="ECO:0000313" key="3">
    <source>
        <dbReference type="Proteomes" id="UP000275078"/>
    </source>
</evidence>
<sequence length="350" mass="38001">MFENRDTLLHLLSAPIFAANITSASGSPPTPSQKKEASAFALPQNSRKATQPSPVPSMRETLKEEASSSLPSIAFSRKILMPKSANAQFPRATGNKPMVSIIKFPIDGASKIQCAARKHSLPNNTEPEAKKSAVSTEDFSGRKRLCTQAAGNTLVGIKNEQAIENKVRAPLSVKTKAQRMAKQSAAVYEKECRNADSTAADGLPTPCAHGRTILKPKLAHTQFTTPSSTSQNAEDVTRQIKRKHTGSDEHGRHVKRLAVLHRDATEAFCDVSAKSAAKEGKNELSEKKPIVSHEVSNEVLCDLAGTQRWKHHSTRPLSHHQATSRLARIVSTLIKVNSCSQANILARQSE</sequence>
<name>A0A3N4HSR4_ASCIM</name>
<dbReference type="EMBL" id="ML119779">
    <property type="protein sequence ID" value="RPA74840.1"/>
    <property type="molecule type" value="Genomic_DNA"/>
</dbReference>
<keyword evidence="3" id="KW-1185">Reference proteome</keyword>
<dbReference type="AlphaFoldDB" id="A0A3N4HSR4"/>
<evidence type="ECO:0000313" key="2">
    <source>
        <dbReference type="EMBL" id="RPA74840.1"/>
    </source>
</evidence>
<feature type="compositionally biased region" description="Polar residues" evidence="1">
    <location>
        <begin position="43"/>
        <end position="52"/>
    </location>
</feature>
<reference evidence="2 3" key="1">
    <citation type="journal article" date="2018" name="Nat. Ecol. Evol.">
        <title>Pezizomycetes genomes reveal the molecular basis of ectomycorrhizal truffle lifestyle.</title>
        <authorList>
            <person name="Murat C."/>
            <person name="Payen T."/>
            <person name="Noel B."/>
            <person name="Kuo A."/>
            <person name="Morin E."/>
            <person name="Chen J."/>
            <person name="Kohler A."/>
            <person name="Krizsan K."/>
            <person name="Balestrini R."/>
            <person name="Da Silva C."/>
            <person name="Montanini B."/>
            <person name="Hainaut M."/>
            <person name="Levati E."/>
            <person name="Barry K.W."/>
            <person name="Belfiori B."/>
            <person name="Cichocki N."/>
            <person name="Clum A."/>
            <person name="Dockter R.B."/>
            <person name="Fauchery L."/>
            <person name="Guy J."/>
            <person name="Iotti M."/>
            <person name="Le Tacon F."/>
            <person name="Lindquist E.A."/>
            <person name="Lipzen A."/>
            <person name="Malagnac F."/>
            <person name="Mello A."/>
            <person name="Molinier V."/>
            <person name="Miyauchi S."/>
            <person name="Poulain J."/>
            <person name="Riccioni C."/>
            <person name="Rubini A."/>
            <person name="Sitrit Y."/>
            <person name="Splivallo R."/>
            <person name="Traeger S."/>
            <person name="Wang M."/>
            <person name="Zifcakova L."/>
            <person name="Wipf D."/>
            <person name="Zambonelli A."/>
            <person name="Paolocci F."/>
            <person name="Nowrousian M."/>
            <person name="Ottonello S."/>
            <person name="Baldrian P."/>
            <person name="Spatafora J.W."/>
            <person name="Henrissat B."/>
            <person name="Nagy L.G."/>
            <person name="Aury J.M."/>
            <person name="Wincker P."/>
            <person name="Grigoriev I.V."/>
            <person name="Bonfante P."/>
            <person name="Martin F.M."/>
        </authorList>
    </citation>
    <scope>NUCLEOTIDE SEQUENCE [LARGE SCALE GENOMIC DNA]</scope>
    <source>
        <strain evidence="2 3">RN42</strain>
    </source>
</reference>
<protein>
    <submittedName>
        <fullName evidence="2">Uncharacterized protein</fullName>
    </submittedName>
</protein>
<evidence type="ECO:0000256" key="1">
    <source>
        <dbReference type="SAM" id="MobiDB-lite"/>
    </source>
</evidence>
<gene>
    <name evidence="2" type="ORF">BJ508DRAFT_29436</name>
</gene>